<evidence type="ECO:0000313" key="3">
    <source>
        <dbReference type="Proteomes" id="UP000054538"/>
    </source>
</evidence>
<evidence type="ECO:0000313" key="2">
    <source>
        <dbReference type="EMBL" id="KIK77255.1"/>
    </source>
</evidence>
<organism evidence="2 3">
    <name type="scientific">Paxillus rubicundulus Ve08.2h10</name>
    <dbReference type="NCBI Taxonomy" id="930991"/>
    <lineage>
        <taxon>Eukaryota</taxon>
        <taxon>Fungi</taxon>
        <taxon>Dikarya</taxon>
        <taxon>Basidiomycota</taxon>
        <taxon>Agaricomycotina</taxon>
        <taxon>Agaricomycetes</taxon>
        <taxon>Agaricomycetidae</taxon>
        <taxon>Boletales</taxon>
        <taxon>Paxilineae</taxon>
        <taxon>Paxillaceae</taxon>
        <taxon>Paxillus</taxon>
    </lineage>
</organism>
<proteinExistence type="predicted"/>
<sequence length="195" mass="20902">MPALPTIAAGSPEPSAEPPSPSPKHCRPLKPLTEFQQQPQGSPVHPYKGIMVPPPLSTTSVTARSLSSMPIADTAPTTHAMSVPVVSSPATLPAAPTMNPEASVPSPPGPTPPVLPPKPMMNISRDKSYPMYRDFTERRLPSSQQEHLECSDQPWQQIGGGYPHHGGYHTLPHYFPYQGGESGPMIPPQHTMGDI</sequence>
<name>A0A0D0DGZ9_9AGAM</name>
<dbReference type="HOGENOM" id="CLU_1396756_0_0_1"/>
<dbReference type="Proteomes" id="UP000054538">
    <property type="component" value="Unassembled WGS sequence"/>
</dbReference>
<evidence type="ECO:0000256" key="1">
    <source>
        <dbReference type="SAM" id="MobiDB-lite"/>
    </source>
</evidence>
<reference evidence="2 3" key="1">
    <citation type="submission" date="2014-04" db="EMBL/GenBank/DDBJ databases">
        <authorList>
            <consortium name="DOE Joint Genome Institute"/>
            <person name="Kuo A."/>
            <person name="Kohler A."/>
            <person name="Jargeat P."/>
            <person name="Nagy L.G."/>
            <person name="Floudas D."/>
            <person name="Copeland A."/>
            <person name="Barry K.W."/>
            <person name="Cichocki N."/>
            <person name="Veneault-Fourrey C."/>
            <person name="LaButti K."/>
            <person name="Lindquist E.A."/>
            <person name="Lipzen A."/>
            <person name="Lundell T."/>
            <person name="Morin E."/>
            <person name="Murat C."/>
            <person name="Sun H."/>
            <person name="Tunlid A."/>
            <person name="Henrissat B."/>
            <person name="Grigoriev I.V."/>
            <person name="Hibbett D.S."/>
            <person name="Martin F."/>
            <person name="Nordberg H.P."/>
            <person name="Cantor M.N."/>
            <person name="Hua S.X."/>
        </authorList>
    </citation>
    <scope>NUCLEOTIDE SEQUENCE [LARGE SCALE GENOMIC DNA]</scope>
    <source>
        <strain evidence="2 3">Ve08.2h10</strain>
    </source>
</reference>
<dbReference type="InParanoid" id="A0A0D0DGZ9"/>
<feature type="region of interest" description="Disordered" evidence="1">
    <location>
        <begin position="92"/>
        <end position="118"/>
    </location>
</feature>
<accession>A0A0D0DGZ9</accession>
<feature type="region of interest" description="Disordered" evidence="1">
    <location>
        <begin position="1"/>
        <end position="64"/>
    </location>
</feature>
<gene>
    <name evidence="2" type="ORF">PAXRUDRAFT_17633</name>
</gene>
<feature type="compositionally biased region" description="Pro residues" evidence="1">
    <location>
        <begin position="105"/>
        <end position="118"/>
    </location>
</feature>
<keyword evidence="3" id="KW-1185">Reference proteome</keyword>
<dbReference type="EMBL" id="KN827072">
    <property type="protein sequence ID" value="KIK77255.1"/>
    <property type="molecule type" value="Genomic_DNA"/>
</dbReference>
<dbReference type="AlphaFoldDB" id="A0A0D0DGZ9"/>
<reference evidence="3" key="2">
    <citation type="submission" date="2015-01" db="EMBL/GenBank/DDBJ databases">
        <title>Evolutionary Origins and Diversification of the Mycorrhizal Mutualists.</title>
        <authorList>
            <consortium name="DOE Joint Genome Institute"/>
            <consortium name="Mycorrhizal Genomics Consortium"/>
            <person name="Kohler A."/>
            <person name="Kuo A."/>
            <person name="Nagy L.G."/>
            <person name="Floudas D."/>
            <person name="Copeland A."/>
            <person name="Barry K.W."/>
            <person name="Cichocki N."/>
            <person name="Veneault-Fourrey C."/>
            <person name="LaButti K."/>
            <person name="Lindquist E.A."/>
            <person name="Lipzen A."/>
            <person name="Lundell T."/>
            <person name="Morin E."/>
            <person name="Murat C."/>
            <person name="Riley R."/>
            <person name="Ohm R."/>
            <person name="Sun H."/>
            <person name="Tunlid A."/>
            <person name="Henrissat B."/>
            <person name="Grigoriev I.V."/>
            <person name="Hibbett D.S."/>
            <person name="Martin F."/>
        </authorList>
    </citation>
    <scope>NUCLEOTIDE SEQUENCE [LARGE SCALE GENOMIC DNA]</scope>
    <source>
        <strain evidence="3">Ve08.2h10</strain>
    </source>
</reference>
<protein>
    <submittedName>
        <fullName evidence="2">Uncharacterized protein</fullName>
    </submittedName>
</protein>